<evidence type="ECO:0000256" key="5">
    <source>
        <dbReference type="ARBA" id="ARBA00022525"/>
    </source>
</evidence>
<comment type="similarity">
    <text evidence="3">Belongs to the metallo-dependent hydrolases superfamily. Adenosine and AMP deaminases family. ADGF subfamily.</text>
</comment>
<evidence type="ECO:0000256" key="10">
    <source>
        <dbReference type="SAM" id="SignalP"/>
    </source>
</evidence>
<reference evidence="13" key="1">
    <citation type="submission" date="2022-03" db="EMBL/GenBank/DDBJ databases">
        <authorList>
            <person name="Martin H S."/>
        </authorList>
    </citation>
    <scope>NUCLEOTIDE SEQUENCE</scope>
</reference>
<feature type="signal peptide" evidence="10">
    <location>
        <begin position="1"/>
        <end position="19"/>
    </location>
</feature>
<dbReference type="Pfam" id="PF00962">
    <property type="entry name" value="A_deaminase"/>
    <property type="match status" value="1"/>
</dbReference>
<feature type="chain" id="PRO_5047278444" description="adenosine deaminase" evidence="10">
    <location>
        <begin position="20"/>
        <end position="506"/>
    </location>
</feature>
<organism evidence="13 14">
    <name type="scientific">Iphiclides podalirius</name>
    <name type="common">scarce swallowtail</name>
    <dbReference type="NCBI Taxonomy" id="110791"/>
    <lineage>
        <taxon>Eukaryota</taxon>
        <taxon>Metazoa</taxon>
        <taxon>Ecdysozoa</taxon>
        <taxon>Arthropoda</taxon>
        <taxon>Hexapoda</taxon>
        <taxon>Insecta</taxon>
        <taxon>Pterygota</taxon>
        <taxon>Neoptera</taxon>
        <taxon>Endopterygota</taxon>
        <taxon>Lepidoptera</taxon>
        <taxon>Glossata</taxon>
        <taxon>Ditrysia</taxon>
        <taxon>Papilionoidea</taxon>
        <taxon>Papilionidae</taxon>
        <taxon>Papilioninae</taxon>
        <taxon>Iphiclides</taxon>
    </lineage>
</organism>
<evidence type="ECO:0000256" key="7">
    <source>
        <dbReference type="ARBA" id="ARBA00022729"/>
    </source>
</evidence>
<dbReference type="EMBL" id="OW152832">
    <property type="protein sequence ID" value="CAH2052299.1"/>
    <property type="molecule type" value="Genomic_DNA"/>
</dbReference>
<evidence type="ECO:0000256" key="9">
    <source>
        <dbReference type="ARBA" id="ARBA00047764"/>
    </source>
</evidence>
<evidence type="ECO:0000256" key="4">
    <source>
        <dbReference type="ARBA" id="ARBA00012784"/>
    </source>
</evidence>
<comment type="catalytic activity">
    <reaction evidence="9">
        <text>adenosine + H2O + H(+) = inosine + NH4(+)</text>
        <dbReference type="Rhea" id="RHEA:24408"/>
        <dbReference type="ChEBI" id="CHEBI:15377"/>
        <dbReference type="ChEBI" id="CHEBI:15378"/>
        <dbReference type="ChEBI" id="CHEBI:16335"/>
        <dbReference type="ChEBI" id="CHEBI:17596"/>
        <dbReference type="ChEBI" id="CHEBI:28938"/>
        <dbReference type="EC" id="3.5.4.4"/>
    </reaction>
</comment>
<keyword evidence="6" id="KW-0479">Metal-binding</keyword>
<proteinExistence type="inferred from homology"/>
<dbReference type="EC" id="3.5.4.4" evidence="4"/>
<dbReference type="NCBIfam" id="TIGR01431">
    <property type="entry name" value="adm_rel"/>
    <property type="match status" value="1"/>
</dbReference>
<dbReference type="PANTHER" id="PTHR11409:SF39">
    <property type="entry name" value="ADENOSINE DEAMINASE 2"/>
    <property type="match status" value="1"/>
</dbReference>
<name>A0ABN8IAT6_9NEOP</name>
<dbReference type="InterPro" id="IPR006330">
    <property type="entry name" value="Ado/ade_deaminase"/>
</dbReference>
<comment type="subcellular location">
    <subcellularLocation>
        <location evidence="2">Secreted</location>
    </subcellularLocation>
</comment>
<feature type="domain" description="Adenosine/AMP deaminase N-terminal" evidence="12">
    <location>
        <begin position="19"/>
        <end position="99"/>
    </location>
</feature>
<protein>
    <recommendedName>
        <fullName evidence="4">adenosine deaminase</fullName>
        <ecNumber evidence="4">3.5.4.4</ecNumber>
    </recommendedName>
</protein>
<dbReference type="InterPro" id="IPR032466">
    <property type="entry name" value="Metal_Hydrolase"/>
</dbReference>
<evidence type="ECO:0000259" key="11">
    <source>
        <dbReference type="Pfam" id="PF00962"/>
    </source>
</evidence>
<evidence type="ECO:0000259" key="12">
    <source>
        <dbReference type="Pfam" id="PF08451"/>
    </source>
</evidence>
<dbReference type="InterPro" id="IPR013659">
    <property type="entry name" value="A_deaminase_N"/>
</dbReference>
<dbReference type="InterPro" id="IPR006331">
    <property type="entry name" value="ADGF"/>
</dbReference>
<evidence type="ECO:0000256" key="6">
    <source>
        <dbReference type="ARBA" id="ARBA00022723"/>
    </source>
</evidence>
<comment type="cofactor">
    <cofactor evidence="1">
        <name>Zn(2+)</name>
        <dbReference type="ChEBI" id="CHEBI:29105"/>
    </cofactor>
</comment>
<dbReference type="PANTHER" id="PTHR11409">
    <property type="entry name" value="ADENOSINE DEAMINASE"/>
    <property type="match status" value="1"/>
</dbReference>
<evidence type="ECO:0000313" key="13">
    <source>
        <dbReference type="EMBL" id="CAH2052299.1"/>
    </source>
</evidence>
<feature type="domain" description="Adenosine deaminase" evidence="11">
    <location>
        <begin position="198"/>
        <end position="486"/>
    </location>
</feature>
<accession>A0ABN8IAT6</accession>
<dbReference type="Gene3D" id="3.20.20.140">
    <property type="entry name" value="Metal-dependent hydrolases"/>
    <property type="match status" value="1"/>
</dbReference>
<dbReference type="SUPFAM" id="SSF51556">
    <property type="entry name" value="Metallo-dependent hydrolases"/>
    <property type="match status" value="1"/>
</dbReference>
<dbReference type="Pfam" id="PF08451">
    <property type="entry name" value="A_deaminase_N"/>
    <property type="match status" value="1"/>
</dbReference>
<keyword evidence="14" id="KW-1185">Reference proteome</keyword>
<sequence>MSFLFTVCVSCAMFGLSPAKSILNRYSEDRISLIEGELEMQLGSGLTLSDEEVEASEILMHWKRTEVDESFRDPQTFNFSKHYFAYRDDISRSKVYQIIRRMPKGAVLHVHSSLMLSAGALLELTYEDHLYVCYVHDELKFQFSSDTPQRPCPVEWQLLSELRISADNVTEFDFILKSHFTLDSHFGCDQSNDINSIWTRFEKVTSTIADLIAYRPVREKFFYRALNEFYNDNIQYIEIRSGLHSLYELNGTVHDRLFMPRLYSRVTERFKQAYPDFVGVKLIVTRHRLKSDEQLWRAVDMARQIKREMPEFYAGFDLVGQEDLGRPLADMLPLLTHAREDLRYYFHAGESNWYGTATDENLFDAVLLGSKRIGHAYALTKHPSLMVAVKQKDIALEVNVVSNVVLSLVHDVRNHPLATYLAFGLPVVLSSDDPGVWGADPLSHDFYITFVGIASRRADLRLLKQLAMNSINYSTLEGDSKTTLLNLFHCKWDVFIKQLIATSTSL</sequence>
<keyword evidence="5" id="KW-0964">Secreted</keyword>
<evidence type="ECO:0000256" key="2">
    <source>
        <dbReference type="ARBA" id="ARBA00004613"/>
    </source>
</evidence>
<evidence type="ECO:0000256" key="1">
    <source>
        <dbReference type="ARBA" id="ARBA00001947"/>
    </source>
</evidence>
<dbReference type="InterPro" id="IPR001365">
    <property type="entry name" value="A_deaminase_dom"/>
</dbReference>
<evidence type="ECO:0000313" key="14">
    <source>
        <dbReference type="Proteomes" id="UP000837857"/>
    </source>
</evidence>
<feature type="non-terminal residue" evidence="13">
    <location>
        <position position="506"/>
    </location>
</feature>
<evidence type="ECO:0000256" key="8">
    <source>
        <dbReference type="ARBA" id="ARBA00022801"/>
    </source>
</evidence>
<keyword evidence="8" id="KW-0378">Hydrolase</keyword>
<keyword evidence="7 10" id="KW-0732">Signal</keyword>
<dbReference type="Proteomes" id="UP000837857">
    <property type="component" value="Chromosome 20"/>
</dbReference>
<gene>
    <name evidence="13" type="ORF">IPOD504_LOCUS8161</name>
</gene>
<evidence type="ECO:0000256" key="3">
    <source>
        <dbReference type="ARBA" id="ARBA00006083"/>
    </source>
</evidence>